<dbReference type="PROSITE" id="PS50887">
    <property type="entry name" value="GGDEF"/>
    <property type="match status" value="1"/>
</dbReference>
<dbReference type="InterPro" id="IPR029787">
    <property type="entry name" value="Nucleotide_cyclase"/>
</dbReference>
<dbReference type="Proteomes" id="UP000247591">
    <property type="component" value="Unassembled WGS sequence"/>
</dbReference>
<dbReference type="InterPro" id="IPR000160">
    <property type="entry name" value="GGDEF_dom"/>
</dbReference>
<dbReference type="EMBL" id="QJSP01000002">
    <property type="protein sequence ID" value="PYE20230.1"/>
    <property type="molecule type" value="Genomic_DNA"/>
</dbReference>
<reference evidence="3 4" key="1">
    <citation type="submission" date="2018-06" db="EMBL/GenBank/DDBJ databases">
        <title>Genomic Encyclopedia of Type Strains, Phase IV (KMG-IV): sequencing the most valuable type-strain genomes for metagenomic binning, comparative biology and taxonomic classification.</title>
        <authorList>
            <person name="Goeker M."/>
        </authorList>
    </citation>
    <scope>NUCLEOTIDE SEQUENCE [LARGE SCALE GENOMIC DNA]</scope>
    <source>
        <strain evidence="3 4">DSM 45521</strain>
    </source>
</reference>
<dbReference type="PANTHER" id="PTHR45138:SF9">
    <property type="entry name" value="DIGUANYLATE CYCLASE DGCM-RELATED"/>
    <property type="match status" value="1"/>
</dbReference>
<dbReference type="CDD" id="cd01949">
    <property type="entry name" value="GGDEF"/>
    <property type="match status" value="1"/>
</dbReference>
<keyword evidence="1" id="KW-0812">Transmembrane</keyword>
<evidence type="ECO:0000256" key="1">
    <source>
        <dbReference type="SAM" id="Phobius"/>
    </source>
</evidence>
<evidence type="ECO:0000313" key="3">
    <source>
        <dbReference type="EMBL" id="PYE20230.1"/>
    </source>
</evidence>
<accession>A0A318RV91</accession>
<dbReference type="GO" id="GO:0052621">
    <property type="term" value="F:diguanylate cyclase activity"/>
    <property type="evidence" value="ECO:0007669"/>
    <property type="project" value="TreeGrafter"/>
</dbReference>
<proteinExistence type="predicted"/>
<dbReference type="AlphaFoldDB" id="A0A318RV91"/>
<keyword evidence="1" id="KW-0472">Membrane</keyword>
<keyword evidence="4" id="KW-1185">Reference proteome</keyword>
<feature type="transmembrane region" description="Helical" evidence="1">
    <location>
        <begin position="109"/>
        <end position="127"/>
    </location>
</feature>
<feature type="transmembrane region" description="Helical" evidence="1">
    <location>
        <begin position="155"/>
        <end position="179"/>
    </location>
</feature>
<dbReference type="PANTHER" id="PTHR45138">
    <property type="entry name" value="REGULATORY COMPONENTS OF SENSORY TRANSDUCTION SYSTEM"/>
    <property type="match status" value="1"/>
</dbReference>
<feature type="transmembrane region" description="Helical" evidence="1">
    <location>
        <begin position="31"/>
        <end position="54"/>
    </location>
</feature>
<evidence type="ECO:0000259" key="2">
    <source>
        <dbReference type="PROSITE" id="PS50887"/>
    </source>
</evidence>
<protein>
    <submittedName>
        <fullName evidence="3">Diguanylate cyclase (GGDEF)-like protein</fullName>
    </submittedName>
</protein>
<evidence type="ECO:0000313" key="4">
    <source>
        <dbReference type="Proteomes" id="UP000247591"/>
    </source>
</evidence>
<dbReference type="InterPro" id="IPR043128">
    <property type="entry name" value="Rev_trsase/Diguanyl_cyclase"/>
</dbReference>
<dbReference type="SMART" id="SM00267">
    <property type="entry name" value="GGDEF"/>
    <property type="match status" value="1"/>
</dbReference>
<name>A0A318RV91_WILLI</name>
<keyword evidence="1" id="KW-1133">Transmembrane helix</keyword>
<feature type="domain" description="GGDEF" evidence="2">
    <location>
        <begin position="224"/>
        <end position="358"/>
    </location>
</feature>
<dbReference type="SUPFAM" id="SSF55073">
    <property type="entry name" value="Nucleotide cyclase"/>
    <property type="match status" value="1"/>
</dbReference>
<feature type="transmembrane region" description="Helical" evidence="1">
    <location>
        <begin position="60"/>
        <end position="79"/>
    </location>
</feature>
<feature type="transmembrane region" description="Helical" evidence="1">
    <location>
        <begin position="86"/>
        <end position="103"/>
    </location>
</feature>
<dbReference type="InterPro" id="IPR050469">
    <property type="entry name" value="Diguanylate_Cyclase"/>
</dbReference>
<dbReference type="NCBIfam" id="TIGR00254">
    <property type="entry name" value="GGDEF"/>
    <property type="match status" value="1"/>
</dbReference>
<gene>
    <name evidence="3" type="ORF">DFR67_102368</name>
</gene>
<dbReference type="Pfam" id="PF00990">
    <property type="entry name" value="GGDEF"/>
    <property type="match status" value="1"/>
</dbReference>
<organism evidence="3 4">
    <name type="scientific">Williamsia limnetica</name>
    <dbReference type="NCBI Taxonomy" id="882452"/>
    <lineage>
        <taxon>Bacteria</taxon>
        <taxon>Bacillati</taxon>
        <taxon>Actinomycetota</taxon>
        <taxon>Actinomycetes</taxon>
        <taxon>Mycobacteriales</taxon>
        <taxon>Nocardiaceae</taxon>
        <taxon>Williamsia</taxon>
    </lineage>
</organism>
<comment type="caution">
    <text evidence="3">The sequence shown here is derived from an EMBL/GenBank/DDBJ whole genome shotgun (WGS) entry which is preliminary data.</text>
</comment>
<dbReference type="Gene3D" id="3.30.70.270">
    <property type="match status" value="1"/>
</dbReference>
<sequence length="407" mass="42937">MSGFELHFHRNGQAATVSSGFFERFDARSTAVLLSTFGAIGLPIFALIAPSLISPGGMKYLLVIWLFSAITFAITLYVGRLTDRQFAILGFGGMVGVAWAAYLVTDPTVARAIVALLAAIPAIAAMASSLRVTISFALFAMALAVYLSTLNATSWVAVMVAGGASVTTVLVPVFMVVALRRSLEFALSRVAKLGDTDPLTGILNRRGFLNSSSGVLERVVASGKSVGFMMIDIDDFKNVNDALGHAAGDAVLVDAVAAIENAAPPFALLSRFGGEEFVVMYVSESRDDLFGAAENIRLAVAEQCPVTISVGAVQGPLSKSVGGTPNIDKVIDTFTRLADQSVYYAKNGGRNRVVSMVAPAIGWTPGPPSEPTVKIVDTTRNVGVLELVRRVNDKDQAAPTRDGENEL</sequence>